<evidence type="ECO:0000313" key="3">
    <source>
        <dbReference type="Proteomes" id="UP001354931"/>
    </source>
</evidence>
<dbReference type="PANTHER" id="PTHR10098:SF106">
    <property type="entry name" value="TETRATRICOPEPTIDE REPEAT PROTEIN 28-LIKE PROTEIN"/>
    <property type="match status" value="1"/>
</dbReference>
<proteinExistence type="predicted"/>
<evidence type="ECO:0000259" key="1">
    <source>
        <dbReference type="Pfam" id="PF12770"/>
    </source>
</evidence>
<protein>
    <submittedName>
        <fullName evidence="2">CHAT domain-containing protein</fullName>
    </submittedName>
</protein>
<dbReference type="InterPro" id="IPR027417">
    <property type="entry name" value="P-loop_NTPase"/>
</dbReference>
<dbReference type="Pfam" id="PF12770">
    <property type="entry name" value="CHAT"/>
    <property type="match status" value="1"/>
</dbReference>
<reference evidence="2 3" key="1">
    <citation type="submission" date="2022-10" db="EMBL/GenBank/DDBJ databases">
        <authorList>
            <person name="Xie J."/>
            <person name="Shen N."/>
        </authorList>
    </citation>
    <scope>NUCLEOTIDE SEQUENCE [LARGE SCALE GENOMIC DNA]</scope>
    <source>
        <strain evidence="2 3">YIM65594</strain>
    </source>
</reference>
<dbReference type="InterPro" id="IPR011990">
    <property type="entry name" value="TPR-like_helical_dom_sf"/>
</dbReference>
<dbReference type="InterPro" id="IPR024983">
    <property type="entry name" value="CHAT_dom"/>
</dbReference>
<dbReference type="Proteomes" id="UP001354931">
    <property type="component" value="Unassembled WGS sequence"/>
</dbReference>
<dbReference type="RefSeq" id="WP_326021792.1">
    <property type="nucleotide sequence ID" value="NZ_JAOZYC010000164.1"/>
</dbReference>
<sequence length="1473" mass="161999">MEHRDGTLVISIGRLDADRARLSYDYGPQREPDTAPVELSTITDMLQRAKSHYYARLPEDPDDARRLLVNYGRKLFEFLDTPQRRLSSYLDETRGACDVRVLALETGSGFAHLPWELLHDGREFLVASANPVAPVRKVPGTAPVLTTRKRPLRIVFMACDPEQSGGVLDCDDEEARIWDHTRRFRVDLEVEDSGELSELRHRVLAHDRGDVDVVHLTGHAVLTDGVPRFLTEGTHGEQVAVGAGDLHEAFFGRPPSLVFLSGCRSAESAEDGAVASLAESLASSTAPLVLGWGRPVPDAVATLAAATFYQQLAEGLSPAVALAGTYRQLVRDSVPYWHLLRMFVRGEVPGPLVAPPRTAQRDRFTGRRGNEERAGEPLDRLSFVGRRREVQWARRLLDFWDAQQKSDGLVLHGLGGIGKTALANRLVQRLCDDSTVHCLWLRGDLDGARLLSAIRDDPLLAPTLGDVRPELSLRHVLRSFLDRAPQLLIVLDEFELNYLPDRLSRDGIELVDGRPSTRPEAAAALTDLVEAVHTSRQTHRLVITTRYLPALDCIRHLETKHLVNLRPFEVDRLVDRLNGEGRALDPSVVGWARRMSGDNPRLLTWLLRAARGHVLDHDRSFGVAPVEEQALLELFRGKRDDFLERSILAPMLLGRIETEARVQLEAAAPIRTPVPAGTHALLTRTTPAEAGERAGRLAGLGLLESVRGEDGSLRFQVPLLLGSQLALPDPRQQRRRVARCAKALVRLLGDDFLEVPDARLLDHDILKETRRLALAGHKLPHAVNATLGLALVELAWRRFSQAAALCREMLGQSSDHRLYLMLGVAENELGHAADADLYVGQALELCPPDNPRDRAQILAQSAVAASRRNQDLGRRHAEEAVELARQHGSDETLVVALCALALHVANRGVASELDVVPALFEEAMNAARRVRDRGQTATTVRFNQAVTRSIIGDDPESVRTEFRAVIAAYEHYEMPLHQAVTILELAVRLLELDPPDPDEAEQLVQQVIRLNQRLRSAHVEASVQFCLGAVASSRNAHDSAIDHYRLARERCREMGDELLEFRSLDQLANTYWALGDTEGAAQSRREAHALNLAQRNPWLRIDLLLTAAEAERQLSDHDAAAVLDKAREAALLARANDDPQREMRAWDLFADEAATAPDAALEHGTVLERLLELCRASDDRTALPLRLTALGGRLLADERFLEARSHLTEALALAEAVTDHATAARAHELLGSVAQGTGDGTAAEERLRLSVCHWLAADQPYNAALVLRQLATAQRPHASADARWSLMAACALARALPSAVLESQLLGELAQLAEADGADAETDESAAQSVEAFRRLSWQAEQRGAPLRVLISSDMVEHFDPDGGALILHRVSELRDELQAADGWTLPPVNIQDTEALHGCCTISVWGDVAHTLPLTGVGDPVTRVVTDLRTVVHQHRTNLDAGEPAPPADPLVEDISVADIRARLGCPVAPRS</sequence>
<keyword evidence="3" id="KW-1185">Reference proteome</keyword>
<dbReference type="Gene3D" id="3.40.50.300">
    <property type="entry name" value="P-loop containing nucleotide triphosphate hydrolases"/>
    <property type="match status" value="1"/>
</dbReference>
<gene>
    <name evidence="2" type="ORF">OKJ99_33220</name>
</gene>
<dbReference type="Gene3D" id="1.25.40.10">
    <property type="entry name" value="Tetratricopeptide repeat domain"/>
    <property type="match status" value="2"/>
</dbReference>
<dbReference type="SUPFAM" id="SSF48452">
    <property type="entry name" value="TPR-like"/>
    <property type="match status" value="1"/>
</dbReference>
<dbReference type="PANTHER" id="PTHR10098">
    <property type="entry name" value="RAPSYN-RELATED"/>
    <property type="match status" value="1"/>
</dbReference>
<accession>A0ABU6FET8</accession>
<organism evidence="2 3">
    <name type="scientific">Streptomyces endophyticus</name>
    <dbReference type="NCBI Taxonomy" id="714166"/>
    <lineage>
        <taxon>Bacteria</taxon>
        <taxon>Bacillati</taxon>
        <taxon>Actinomycetota</taxon>
        <taxon>Actinomycetes</taxon>
        <taxon>Kitasatosporales</taxon>
        <taxon>Streptomycetaceae</taxon>
        <taxon>Streptomyces</taxon>
    </lineage>
</organism>
<feature type="domain" description="CHAT" evidence="1">
    <location>
        <begin position="71"/>
        <end position="333"/>
    </location>
</feature>
<dbReference type="SUPFAM" id="SSF52540">
    <property type="entry name" value="P-loop containing nucleoside triphosphate hydrolases"/>
    <property type="match status" value="1"/>
</dbReference>
<dbReference type="EMBL" id="JAOZYC010000164">
    <property type="protein sequence ID" value="MEB8342364.1"/>
    <property type="molecule type" value="Genomic_DNA"/>
</dbReference>
<evidence type="ECO:0000313" key="2">
    <source>
        <dbReference type="EMBL" id="MEB8342364.1"/>
    </source>
</evidence>
<name>A0ABU6FET8_9ACTN</name>
<comment type="caution">
    <text evidence="2">The sequence shown here is derived from an EMBL/GenBank/DDBJ whole genome shotgun (WGS) entry which is preliminary data.</text>
</comment>